<protein>
    <submittedName>
        <fullName evidence="5">Transcriptional regulator</fullName>
    </submittedName>
</protein>
<proteinExistence type="predicted"/>
<geneLocation type="plasmid" evidence="6">
    <name>ptpro6</name>
</geneLocation>
<evidence type="ECO:0000256" key="3">
    <source>
        <dbReference type="ARBA" id="ARBA00023163"/>
    </source>
</evidence>
<dbReference type="CDD" id="cd01392">
    <property type="entry name" value="HTH_LacI"/>
    <property type="match status" value="1"/>
</dbReference>
<dbReference type="InterPro" id="IPR046335">
    <property type="entry name" value="LacI/GalR-like_sensor"/>
</dbReference>
<dbReference type="GO" id="GO:0000976">
    <property type="term" value="F:transcription cis-regulatory region binding"/>
    <property type="evidence" value="ECO:0007669"/>
    <property type="project" value="TreeGrafter"/>
</dbReference>
<dbReference type="Gene3D" id="1.10.260.40">
    <property type="entry name" value="lambda repressor-like DNA-binding domains"/>
    <property type="match status" value="1"/>
</dbReference>
<keyword evidence="3" id="KW-0804">Transcription</keyword>
<organism evidence="5 6">
    <name type="scientific">Salipiger profundus</name>
    <dbReference type="NCBI Taxonomy" id="1229727"/>
    <lineage>
        <taxon>Bacteria</taxon>
        <taxon>Pseudomonadati</taxon>
        <taxon>Pseudomonadota</taxon>
        <taxon>Alphaproteobacteria</taxon>
        <taxon>Rhodobacterales</taxon>
        <taxon>Roseobacteraceae</taxon>
        <taxon>Salipiger</taxon>
    </lineage>
</organism>
<dbReference type="PANTHER" id="PTHR30146">
    <property type="entry name" value="LACI-RELATED TRANSCRIPTIONAL REPRESSOR"/>
    <property type="match status" value="1"/>
</dbReference>
<dbReference type="CDD" id="cd06267">
    <property type="entry name" value="PBP1_LacI_sugar_binding-like"/>
    <property type="match status" value="1"/>
</dbReference>
<dbReference type="PROSITE" id="PS50932">
    <property type="entry name" value="HTH_LACI_2"/>
    <property type="match status" value="1"/>
</dbReference>
<name>A0A1U7DDU3_9RHOB</name>
<dbReference type="InterPro" id="IPR028082">
    <property type="entry name" value="Peripla_BP_I"/>
</dbReference>
<evidence type="ECO:0000259" key="4">
    <source>
        <dbReference type="PROSITE" id="PS50932"/>
    </source>
</evidence>
<dbReference type="InterPro" id="IPR010982">
    <property type="entry name" value="Lambda_DNA-bd_dom_sf"/>
</dbReference>
<dbReference type="GO" id="GO:0003700">
    <property type="term" value="F:DNA-binding transcription factor activity"/>
    <property type="evidence" value="ECO:0007669"/>
    <property type="project" value="TreeGrafter"/>
</dbReference>
<accession>A0A1U7DDU3</accession>
<dbReference type="SMART" id="SM00354">
    <property type="entry name" value="HTH_LACI"/>
    <property type="match status" value="1"/>
</dbReference>
<dbReference type="Proteomes" id="UP000186559">
    <property type="component" value="Plasmid pTPRO6"/>
</dbReference>
<dbReference type="SUPFAM" id="SSF53822">
    <property type="entry name" value="Periplasmic binding protein-like I"/>
    <property type="match status" value="1"/>
</dbReference>
<dbReference type="AlphaFoldDB" id="A0A1U7DDU3"/>
<evidence type="ECO:0000313" key="6">
    <source>
        <dbReference type="Proteomes" id="UP000186559"/>
    </source>
</evidence>
<keyword evidence="6" id="KW-1185">Reference proteome</keyword>
<dbReference type="KEGG" id="tpro:Ga0080559_TMP5193"/>
<evidence type="ECO:0000313" key="5">
    <source>
        <dbReference type="EMBL" id="APX26293.1"/>
    </source>
</evidence>
<dbReference type="Gene3D" id="3.40.50.2300">
    <property type="match status" value="2"/>
</dbReference>
<keyword evidence="5" id="KW-0614">Plasmid</keyword>
<sequence length="340" mass="37007">MEKAVPRTMEEFSTACGVSRPTLSKFFEDPGSVKKSTRRLIEAKLEETGFQPNLYARNLNRKQTRSIGIVVPAITDPFYAQLVTRLELILREEGYWPLMISPHGRPELEREGLATLQSLRVGGALIAPLGYDSDATALARFTGQTPCVFLDNGIDENVPLVGNDNRQSIRMIVDYLCRSGTPPVYINTPPVNRSSGQRSASYEAAMQANGHAPLVIEGSGPDPWDLEKVGYDRMQAMLAEGLPGQTLLCANDRLAFGVIAAAHEAGLKIGHGDGDDLRVAGHDDHPLSRYSAPSLTTMAQDYDEMARRACARLLAMISGTDDDDAQQVLVPAKLVLRASA</sequence>
<keyword evidence="2" id="KW-0238">DNA-binding</keyword>
<dbReference type="RefSeq" id="WP_076625933.1">
    <property type="nucleotide sequence ID" value="NZ_BMEW01000010.1"/>
</dbReference>
<dbReference type="InterPro" id="IPR000843">
    <property type="entry name" value="HTH_LacI"/>
</dbReference>
<keyword evidence="1" id="KW-0805">Transcription regulation</keyword>
<dbReference type="EMBL" id="CP014802">
    <property type="protein sequence ID" value="APX26293.1"/>
    <property type="molecule type" value="Genomic_DNA"/>
</dbReference>
<dbReference type="PANTHER" id="PTHR30146:SF109">
    <property type="entry name" value="HTH-TYPE TRANSCRIPTIONAL REGULATOR GALS"/>
    <property type="match status" value="1"/>
</dbReference>
<reference evidence="5 6" key="1">
    <citation type="submission" date="2016-03" db="EMBL/GenBank/DDBJ databases">
        <title>Deep-sea bacteria in the southern Pacific.</title>
        <authorList>
            <person name="Tang K."/>
        </authorList>
    </citation>
    <scope>NUCLEOTIDE SEQUENCE [LARGE SCALE GENOMIC DNA]</scope>
    <source>
        <strain evidence="5 6">JLT2016</strain>
        <plasmid evidence="6">Plasmid ptpro6</plasmid>
    </source>
</reference>
<evidence type="ECO:0000256" key="1">
    <source>
        <dbReference type="ARBA" id="ARBA00023015"/>
    </source>
</evidence>
<evidence type="ECO:0000256" key="2">
    <source>
        <dbReference type="ARBA" id="ARBA00023125"/>
    </source>
</evidence>
<dbReference type="SUPFAM" id="SSF47413">
    <property type="entry name" value="lambda repressor-like DNA-binding domains"/>
    <property type="match status" value="1"/>
</dbReference>
<dbReference type="OrthoDB" id="9805705at2"/>
<feature type="domain" description="HTH lacI-type" evidence="4">
    <location>
        <begin position="7"/>
        <end position="61"/>
    </location>
</feature>
<dbReference type="Pfam" id="PF13377">
    <property type="entry name" value="Peripla_BP_3"/>
    <property type="match status" value="1"/>
</dbReference>
<gene>
    <name evidence="5" type="ORF">Ga0080559_TMP5193</name>
</gene>